<protein>
    <recommendedName>
        <fullName evidence="3">Transposase DDE domain-containing protein</fullName>
    </recommendedName>
</protein>
<evidence type="ECO:0008006" key="3">
    <source>
        <dbReference type="Google" id="ProtNLM"/>
    </source>
</evidence>
<reference evidence="1 2" key="1">
    <citation type="journal article" date="2018" name="Arch. Microbiol.">
        <title>New insights into the metabolic potential of the phototrophic purple bacterium Rhodopila globiformis DSM 161(T) from its draft genome sequence and evidence for a vanadium-dependent nitrogenase.</title>
        <authorList>
            <person name="Imhoff J.F."/>
            <person name="Rahn T."/>
            <person name="Kunzel S."/>
            <person name="Neulinger S.C."/>
        </authorList>
    </citation>
    <scope>NUCLEOTIDE SEQUENCE [LARGE SCALE GENOMIC DNA]</scope>
    <source>
        <strain evidence="1 2">DSM 161</strain>
    </source>
</reference>
<dbReference type="Pfam" id="PF07592">
    <property type="entry name" value="DDE_Tnp_ISAZ013"/>
    <property type="match status" value="1"/>
</dbReference>
<gene>
    <name evidence="1" type="ORF">CCS01_13290</name>
</gene>
<dbReference type="EMBL" id="NHRY01000136">
    <property type="protein sequence ID" value="PPQ33913.1"/>
    <property type="molecule type" value="Genomic_DNA"/>
</dbReference>
<dbReference type="AlphaFoldDB" id="A0A2S6NH31"/>
<evidence type="ECO:0000313" key="2">
    <source>
        <dbReference type="Proteomes" id="UP000239724"/>
    </source>
</evidence>
<sequence>MTARTAMVPSAGTDTVLRLTSHLPIAVRKPLQRTTSRWLMLVAPHIHQRIRKPRQAKVIFRLRDGTGEQRPMALGRAIPYGVHDLAANTGRVSVGVDHGTSAFAAQSIRHRWQDIGRQRYPNAKRVVISADGGSNDVPVRPWKEGP</sequence>
<proteinExistence type="predicted"/>
<accession>A0A2S6NH31</accession>
<name>A0A2S6NH31_RHOGL</name>
<organism evidence="1 2">
    <name type="scientific">Rhodopila globiformis</name>
    <name type="common">Rhodopseudomonas globiformis</name>
    <dbReference type="NCBI Taxonomy" id="1071"/>
    <lineage>
        <taxon>Bacteria</taxon>
        <taxon>Pseudomonadati</taxon>
        <taxon>Pseudomonadota</taxon>
        <taxon>Alphaproteobacteria</taxon>
        <taxon>Acetobacterales</taxon>
        <taxon>Acetobacteraceae</taxon>
        <taxon>Rhodopila</taxon>
    </lineage>
</organism>
<dbReference type="InterPro" id="IPR011518">
    <property type="entry name" value="Transposase_36"/>
</dbReference>
<dbReference type="Proteomes" id="UP000239724">
    <property type="component" value="Unassembled WGS sequence"/>
</dbReference>
<keyword evidence="2" id="KW-1185">Reference proteome</keyword>
<comment type="caution">
    <text evidence="1">The sequence shown here is derived from an EMBL/GenBank/DDBJ whole genome shotgun (WGS) entry which is preliminary data.</text>
</comment>
<evidence type="ECO:0000313" key="1">
    <source>
        <dbReference type="EMBL" id="PPQ33913.1"/>
    </source>
</evidence>